<accession>A0A6A1W9G2</accession>
<feature type="domain" description="DUF7912" evidence="1">
    <location>
        <begin position="39"/>
        <end position="83"/>
    </location>
</feature>
<evidence type="ECO:0000259" key="1">
    <source>
        <dbReference type="Pfam" id="PF25498"/>
    </source>
</evidence>
<proteinExistence type="predicted"/>
<dbReference type="PANTHER" id="PTHR34544">
    <property type="entry name" value="OSJNBA0006B20.18 PROTEIN"/>
    <property type="match status" value="1"/>
</dbReference>
<reference evidence="2 3" key="1">
    <citation type="journal article" date="2019" name="Plant Biotechnol. J.">
        <title>The red bayberry genome and genetic basis of sex determination.</title>
        <authorList>
            <person name="Jia H.M."/>
            <person name="Jia H.J."/>
            <person name="Cai Q.L."/>
            <person name="Wang Y."/>
            <person name="Zhao H.B."/>
            <person name="Yang W.F."/>
            <person name="Wang G.Y."/>
            <person name="Li Y.H."/>
            <person name="Zhan D.L."/>
            <person name="Shen Y.T."/>
            <person name="Niu Q.F."/>
            <person name="Chang L."/>
            <person name="Qiu J."/>
            <person name="Zhao L."/>
            <person name="Xie H.B."/>
            <person name="Fu W.Y."/>
            <person name="Jin J."/>
            <person name="Li X.W."/>
            <person name="Jiao Y."/>
            <person name="Zhou C.C."/>
            <person name="Tu T."/>
            <person name="Chai C.Y."/>
            <person name="Gao J.L."/>
            <person name="Fan L.J."/>
            <person name="van de Weg E."/>
            <person name="Wang J.Y."/>
            <person name="Gao Z.S."/>
        </authorList>
    </citation>
    <scope>NUCLEOTIDE SEQUENCE [LARGE SCALE GENOMIC DNA]</scope>
    <source>
        <tissue evidence="2">Leaves</tissue>
    </source>
</reference>
<dbReference type="EMBL" id="RXIC02000021">
    <property type="protein sequence ID" value="KAB1220956.1"/>
    <property type="molecule type" value="Genomic_DNA"/>
</dbReference>
<comment type="caution">
    <text evidence="2">The sequence shown here is derived from an EMBL/GenBank/DDBJ whole genome shotgun (WGS) entry which is preliminary data.</text>
</comment>
<dbReference type="PANTHER" id="PTHR34544:SF1">
    <property type="entry name" value="OS04G0438300 PROTEIN"/>
    <property type="match status" value="1"/>
</dbReference>
<dbReference type="AlphaFoldDB" id="A0A6A1W9G2"/>
<dbReference type="OrthoDB" id="1100432at2759"/>
<organism evidence="2 3">
    <name type="scientific">Morella rubra</name>
    <name type="common">Chinese bayberry</name>
    <dbReference type="NCBI Taxonomy" id="262757"/>
    <lineage>
        <taxon>Eukaryota</taxon>
        <taxon>Viridiplantae</taxon>
        <taxon>Streptophyta</taxon>
        <taxon>Embryophyta</taxon>
        <taxon>Tracheophyta</taxon>
        <taxon>Spermatophyta</taxon>
        <taxon>Magnoliopsida</taxon>
        <taxon>eudicotyledons</taxon>
        <taxon>Gunneridae</taxon>
        <taxon>Pentapetalae</taxon>
        <taxon>rosids</taxon>
        <taxon>fabids</taxon>
        <taxon>Fagales</taxon>
        <taxon>Myricaceae</taxon>
        <taxon>Morella</taxon>
    </lineage>
</organism>
<dbReference type="Pfam" id="PF25498">
    <property type="entry name" value="DUF7912"/>
    <property type="match status" value="1"/>
</dbReference>
<evidence type="ECO:0000313" key="3">
    <source>
        <dbReference type="Proteomes" id="UP000516437"/>
    </source>
</evidence>
<evidence type="ECO:0000313" key="2">
    <source>
        <dbReference type="EMBL" id="KAB1220956.1"/>
    </source>
</evidence>
<gene>
    <name evidence="2" type="ORF">CJ030_MR3G025353</name>
</gene>
<sequence>MPKALAVEIQHRLCKHSFDLWVLKPPISSQVSSPGVERVVRIPHELDRFKDWPMYVKYVNLEASGSLSESDGVFRLVSFDMETVAEPGLKSIVSNLKAK</sequence>
<dbReference type="Proteomes" id="UP000516437">
    <property type="component" value="Chromosome 3"/>
</dbReference>
<dbReference type="InterPro" id="IPR057234">
    <property type="entry name" value="DUF7912"/>
</dbReference>
<keyword evidence="3" id="KW-1185">Reference proteome</keyword>
<name>A0A6A1W9G2_9ROSI</name>
<protein>
    <recommendedName>
        <fullName evidence="1">DUF7912 domain-containing protein</fullName>
    </recommendedName>
</protein>